<feature type="transmembrane region" description="Helical" evidence="7">
    <location>
        <begin position="56"/>
        <end position="76"/>
    </location>
</feature>
<dbReference type="SUPFAM" id="SSF52540">
    <property type="entry name" value="P-loop containing nucleoside triphosphate hydrolases"/>
    <property type="match status" value="1"/>
</dbReference>
<dbReference type="InterPro" id="IPR011527">
    <property type="entry name" value="ABC1_TM_dom"/>
</dbReference>
<evidence type="ECO:0000313" key="10">
    <source>
        <dbReference type="EMBL" id="RNE66454.1"/>
    </source>
</evidence>
<keyword evidence="2 7" id="KW-0812">Transmembrane</keyword>
<feature type="domain" description="ABC transmembrane type-1" evidence="9">
    <location>
        <begin position="16"/>
        <end position="297"/>
    </location>
</feature>
<dbReference type="GO" id="GO:0140359">
    <property type="term" value="F:ABC-type transporter activity"/>
    <property type="evidence" value="ECO:0007669"/>
    <property type="project" value="InterPro"/>
</dbReference>
<feature type="transmembrane region" description="Helical" evidence="7">
    <location>
        <begin position="244"/>
        <end position="267"/>
    </location>
</feature>
<evidence type="ECO:0000256" key="6">
    <source>
        <dbReference type="ARBA" id="ARBA00023136"/>
    </source>
</evidence>
<dbReference type="InterPro" id="IPR039421">
    <property type="entry name" value="Type_1_exporter"/>
</dbReference>
<evidence type="ECO:0000256" key="5">
    <source>
        <dbReference type="ARBA" id="ARBA00022989"/>
    </source>
</evidence>
<dbReference type="CDD" id="cd07346">
    <property type="entry name" value="ABC_6TM_exporters"/>
    <property type="match status" value="1"/>
</dbReference>
<dbReference type="Pfam" id="PF00664">
    <property type="entry name" value="ABC_membrane"/>
    <property type="match status" value="1"/>
</dbReference>
<comment type="caution">
    <text evidence="10">The sequence shown here is derived from an EMBL/GenBank/DDBJ whole genome shotgun (WGS) entry which is preliminary data.</text>
</comment>
<dbReference type="GO" id="GO:0005524">
    <property type="term" value="F:ATP binding"/>
    <property type="evidence" value="ECO:0007669"/>
    <property type="project" value="UniProtKB-KW"/>
</dbReference>
<dbReference type="Proteomes" id="UP000279859">
    <property type="component" value="Unassembled WGS sequence"/>
</dbReference>
<feature type="transmembrane region" description="Helical" evidence="7">
    <location>
        <begin position="164"/>
        <end position="184"/>
    </location>
</feature>
<dbReference type="InterPro" id="IPR003593">
    <property type="entry name" value="AAA+_ATPase"/>
</dbReference>
<sequence length="573" mass="61868">MGAAKGLFRIPRRSIVIVVVLGIGQVITLVSFVLLLRSVVNALVPAVVGEAAEAAFRVALGEVALLGVVALVHGWLRSREFSVTEAVGYRIVRDLRMKMYRHLQGMTPRQLQGRARGGLLLRFLGDLSMTRMWISHGILGGIMAAVVLVGTLGVLMFLSSWMTLAILAALCTGAALSLAAGRAMRRATRAMRRRRSLVMSNIDEQLNAHAVVQVFGRSAGEFARLSRQNDALTRALIRVARLRGYLRGISTAFSLIVVGVVLTVGMFEIRRGTASVGLVVAFVVVARQLSGPVHRLGLAHDYWHRAQVSEQKIAEYLRSSSRPIDRLSLERMRVRKGDIRFDSVTVSGALHDIVLHVEPGQLVAVTGPGGAGKSTLLGLLARMVEPTEGSVIVDGQPLAQTIPDSVARRVGVVGPDLPLMRGTVRRNITYALPDADDDEVERVVRASGLDDVLAELPDGINTWVTEGGRNLSVSQRQRIALARALMGNPPILVLDEPTDGLDRSGKDAFIALLRRHAGTAVLATHDPQEIALADAVVVMAGGRVTQVLSGDEYRDQLWLAERKGAPWKPALVS</sequence>
<evidence type="ECO:0000256" key="7">
    <source>
        <dbReference type="SAM" id="Phobius"/>
    </source>
</evidence>
<dbReference type="GO" id="GO:0034040">
    <property type="term" value="F:ATPase-coupled lipid transmembrane transporter activity"/>
    <property type="evidence" value="ECO:0007669"/>
    <property type="project" value="TreeGrafter"/>
</dbReference>
<dbReference type="EMBL" id="RDSR01000004">
    <property type="protein sequence ID" value="RNE66454.1"/>
    <property type="molecule type" value="Genomic_DNA"/>
</dbReference>
<keyword evidence="3" id="KW-0547">Nucleotide-binding</keyword>
<evidence type="ECO:0000313" key="11">
    <source>
        <dbReference type="Proteomes" id="UP000279859"/>
    </source>
</evidence>
<reference evidence="10 11" key="1">
    <citation type="submission" date="2018-11" db="EMBL/GenBank/DDBJ databases">
        <title>Cryobacterium sp. nov., isolated from rhizosphere soil of lettuce.</title>
        <authorList>
            <person name="Wang Y."/>
        </authorList>
    </citation>
    <scope>NUCLEOTIDE SEQUENCE [LARGE SCALE GENOMIC DNA]</scope>
    <source>
        <strain evidence="10 11">NEAU-85</strain>
    </source>
</reference>
<proteinExistence type="predicted"/>
<dbReference type="Pfam" id="PF00005">
    <property type="entry name" value="ABC_tran"/>
    <property type="match status" value="1"/>
</dbReference>
<dbReference type="SUPFAM" id="SSF90123">
    <property type="entry name" value="ABC transporter transmembrane region"/>
    <property type="match status" value="1"/>
</dbReference>
<dbReference type="PANTHER" id="PTHR24221:SF654">
    <property type="entry name" value="ATP-BINDING CASSETTE SUB-FAMILY B MEMBER 6"/>
    <property type="match status" value="1"/>
</dbReference>
<organism evidence="10 11">
    <name type="scientific">Cryobacterium tepidiphilum</name>
    <dbReference type="NCBI Taxonomy" id="2486026"/>
    <lineage>
        <taxon>Bacteria</taxon>
        <taxon>Bacillati</taxon>
        <taxon>Actinomycetota</taxon>
        <taxon>Actinomycetes</taxon>
        <taxon>Micrococcales</taxon>
        <taxon>Microbacteriaceae</taxon>
        <taxon>Cryobacterium</taxon>
    </lineage>
</organism>
<dbReference type="InterPro" id="IPR036640">
    <property type="entry name" value="ABC1_TM_sf"/>
</dbReference>
<dbReference type="Gene3D" id="3.40.50.300">
    <property type="entry name" value="P-loop containing nucleotide triphosphate hydrolases"/>
    <property type="match status" value="1"/>
</dbReference>
<dbReference type="InterPro" id="IPR027417">
    <property type="entry name" value="P-loop_NTPase"/>
</dbReference>
<dbReference type="SMART" id="SM00382">
    <property type="entry name" value="AAA"/>
    <property type="match status" value="1"/>
</dbReference>
<evidence type="ECO:0000256" key="2">
    <source>
        <dbReference type="ARBA" id="ARBA00022692"/>
    </source>
</evidence>
<dbReference type="RefSeq" id="WP_123044888.1">
    <property type="nucleotide sequence ID" value="NZ_RDSR01000004.1"/>
</dbReference>
<evidence type="ECO:0000256" key="4">
    <source>
        <dbReference type="ARBA" id="ARBA00022840"/>
    </source>
</evidence>
<dbReference type="PROSITE" id="PS50893">
    <property type="entry name" value="ABC_TRANSPORTER_2"/>
    <property type="match status" value="1"/>
</dbReference>
<feature type="domain" description="ABC transporter" evidence="8">
    <location>
        <begin position="334"/>
        <end position="566"/>
    </location>
</feature>
<evidence type="ECO:0000259" key="8">
    <source>
        <dbReference type="PROSITE" id="PS50893"/>
    </source>
</evidence>
<dbReference type="PROSITE" id="PS50929">
    <property type="entry name" value="ABC_TM1F"/>
    <property type="match status" value="1"/>
</dbReference>
<comment type="subcellular location">
    <subcellularLocation>
        <location evidence="1">Cell membrane</location>
        <topology evidence="1">Multi-pass membrane protein</topology>
    </subcellularLocation>
</comment>
<gene>
    <name evidence="10" type="ORF">EEJ31_03350</name>
</gene>
<feature type="transmembrane region" description="Helical" evidence="7">
    <location>
        <begin position="15"/>
        <end position="36"/>
    </location>
</feature>
<keyword evidence="11" id="KW-1185">Reference proteome</keyword>
<protein>
    <submittedName>
        <fullName evidence="10">ABC transporter ATP-binding protein</fullName>
    </submittedName>
</protein>
<dbReference type="PANTHER" id="PTHR24221">
    <property type="entry name" value="ATP-BINDING CASSETTE SUB-FAMILY B"/>
    <property type="match status" value="1"/>
</dbReference>
<dbReference type="Gene3D" id="1.20.1560.10">
    <property type="entry name" value="ABC transporter type 1, transmembrane domain"/>
    <property type="match status" value="1"/>
</dbReference>
<keyword evidence="6 7" id="KW-0472">Membrane</keyword>
<accession>A0A3M8LP11</accession>
<evidence type="ECO:0000256" key="3">
    <source>
        <dbReference type="ARBA" id="ARBA00022741"/>
    </source>
</evidence>
<dbReference type="GO" id="GO:0005886">
    <property type="term" value="C:plasma membrane"/>
    <property type="evidence" value="ECO:0007669"/>
    <property type="project" value="UniProtKB-SubCell"/>
</dbReference>
<dbReference type="AlphaFoldDB" id="A0A3M8LP11"/>
<evidence type="ECO:0000256" key="1">
    <source>
        <dbReference type="ARBA" id="ARBA00004651"/>
    </source>
</evidence>
<feature type="transmembrane region" description="Helical" evidence="7">
    <location>
        <begin position="138"/>
        <end position="158"/>
    </location>
</feature>
<name>A0A3M8LP11_9MICO</name>
<dbReference type="OrthoDB" id="9804819at2"/>
<keyword evidence="4 10" id="KW-0067">ATP-binding</keyword>
<keyword evidence="5 7" id="KW-1133">Transmembrane helix</keyword>
<evidence type="ECO:0000259" key="9">
    <source>
        <dbReference type="PROSITE" id="PS50929"/>
    </source>
</evidence>
<dbReference type="InterPro" id="IPR003439">
    <property type="entry name" value="ABC_transporter-like_ATP-bd"/>
</dbReference>
<dbReference type="GO" id="GO:0016887">
    <property type="term" value="F:ATP hydrolysis activity"/>
    <property type="evidence" value="ECO:0007669"/>
    <property type="project" value="InterPro"/>
</dbReference>